<name>A0A4Q9Q5L5_9APHY</name>
<dbReference type="EMBL" id="ML145094">
    <property type="protein sequence ID" value="TBU62236.1"/>
    <property type="molecule type" value="Genomic_DNA"/>
</dbReference>
<dbReference type="Proteomes" id="UP000292957">
    <property type="component" value="Unassembled WGS sequence"/>
</dbReference>
<dbReference type="Pfam" id="PF00300">
    <property type="entry name" value="His_Phos_1"/>
    <property type="match status" value="1"/>
</dbReference>
<sequence length="296" mass="32482">MSSESTPTVVVTFIRHGESTDNLRDVWAGWKDAPLSNHGMNQAKALGKSLSSTRFAAIYASDLKRALWTGQAVRDAQPDPKPPLVESPLLREQRFGDAEGNPWSWNQTPGLSLEEHFARGIWPVLHERSQKFPGGESVDDLYVRATQAINELVMPRIWEAAREGKTGVHIALASHGLCISELIPALLVQDESGTHPGDKYRGLHNTAWTRLRIDVLGAKEGQPLDFPDSEPPKLRIRVTDVNRSEHLAGVTRQKGGIGSAAHDPAQKDIRAFFGGARLEEGRAASNAQDEAEVEIN</sequence>
<dbReference type="InterPro" id="IPR029033">
    <property type="entry name" value="His_PPase_superfam"/>
</dbReference>
<dbReference type="PANTHER" id="PTHR46517">
    <property type="entry name" value="FRUCTOSE-2,6-BISPHOSPHATASE TIGAR"/>
    <property type="match status" value="1"/>
</dbReference>
<dbReference type="GO" id="GO:0005829">
    <property type="term" value="C:cytosol"/>
    <property type="evidence" value="ECO:0007669"/>
    <property type="project" value="TreeGrafter"/>
</dbReference>
<evidence type="ECO:0000313" key="5">
    <source>
        <dbReference type="EMBL" id="TBU62236.1"/>
    </source>
</evidence>
<proteinExistence type="predicted"/>
<dbReference type="Gene3D" id="3.40.50.1240">
    <property type="entry name" value="Phosphoglycerate mutase-like"/>
    <property type="match status" value="1"/>
</dbReference>
<accession>A0A4Q9Q5L5</accession>
<feature type="binding site" evidence="3">
    <location>
        <begin position="15"/>
        <end position="22"/>
    </location>
    <ligand>
        <name>substrate</name>
    </ligand>
</feature>
<dbReference type="CDD" id="cd07067">
    <property type="entry name" value="HP_PGM_like"/>
    <property type="match status" value="1"/>
</dbReference>
<gene>
    <name evidence="5" type="ORF">BD310DRAFT_871658</name>
    <name evidence="4" type="ORF">BD311DRAFT_761020</name>
</gene>
<feature type="active site" description="Proton donor/acceptor" evidence="2">
    <location>
        <position position="92"/>
    </location>
</feature>
<dbReference type="OrthoDB" id="354304at2759"/>
<evidence type="ECO:0000313" key="4">
    <source>
        <dbReference type="EMBL" id="TBU27212.1"/>
    </source>
</evidence>
<dbReference type="SUPFAM" id="SSF53254">
    <property type="entry name" value="Phosphoglycerate mutase-like"/>
    <property type="match status" value="1"/>
</dbReference>
<evidence type="ECO:0000313" key="6">
    <source>
        <dbReference type="Proteomes" id="UP000292082"/>
    </source>
</evidence>
<dbReference type="InterPro" id="IPR051695">
    <property type="entry name" value="Phosphoglycerate_Mutase"/>
</dbReference>
<evidence type="ECO:0000256" key="3">
    <source>
        <dbReference type="PIRSR" id="PIRSR613078-2"/>
    </source>
</evidence>
<dbReference type="GO" id="GO:0043456">
    <property type="term" value="P:regulation of pentose-phosphate shunt"/>
    <property type="evidence" value="ECO:0007669"/>
    <property type="project" value="TreeGrafter"/>
</dbReference>
<dbReference type="GO" id="GO:0045820">
    <property type="term" value="P:negative regulation of glycolytic process"/>
    <property type="evidence" value="ECO:0007669"/>
    <property type="project" value="TreeGrafter"/>
</dbReference>
<dbReference type="SMART" id="SM00855">
    <property type="entry name" value="PGAM"/>
    <property type="match status" value="1"/>
</dbReference>
<evidence type="ECO:0000256" key="2">
    <source>
        <dbReference type="PIRSR" id="PIRSR613078-1"/>
    </source>
</evidence>
<evidence type="ECO:0000256" key="1">
    <source>
        <dbReference type="ARBA" id="ARBA00022801"/>
    </source>
</evidence>
<organism evidence="5 6">
    <name type="scientific">Dichomitus squalens</name>
    <dbReference type="NCBI Taxonomy" id="114155"/>
    <lineage>
        <taxon>Eukaryota</taxon>
        <taxon>Fungi</taxon>
        <taxon>Dikarya</taxon>
        <taxon>Basidiomycota</taxon>
        <taxon>Agaricomycotina</taxon>
        <taxon>Agaricomycetes</taxon>
        <taxon>Polyporales</taxon>
        <taxon>Polyporaceae</taxon>
        <taxon>Dichomitus</taxon>
    </lineage>
</organism>
<feature type="active site" description="Tele-phosphohistidine intermediate" evidence="2">
    <location>
        <position position="16"/>
    </location>
</feature>
<dbReference type="InterPro" id="IPR013078">
    <property type="entry name" value="His_Pase_superF_clade-1"/>
</dbReference>
<reference evidence="5 6" key="1">
    <citation type="submission" date="2019-01" db="EMBL/GenBank/DDBJ databases">
        <title>Draft genome sequences of three monokaryotic isolates of the white-rot basidiomycete fungus Dichomitus squalens.</title>
        <authorList>
            <consortium name="DOE Joint Genome Institute"/>
            <person name="Lopez S.C."/>
            <person name="Andreopoulos B."/>
            <person name="Pangilinan J."/>
            <person name="Lipzen A."/>
            <person name="Riley R."/>
            <person name="Ahrendt S."/>
            <person name="Ng V."/>
            <person name="Barry K."/>
            <person name="Daum C."/>
            <person name="Grigoriev I.V."/>
            <person name="Hilden K.S."/>
            <person name="Makela M.R."/>
            <person name="de Vries R.P."/>
        </authorList>
    </citation>
    <scope>NUCLEOTIDE SEQUENCE [LARGE SCALE GENOMIC DNA]</scope>
    <source>
        <strain evidence="5 6">CBS 464.89</strain>
        <strain evidence="4">OM18370.1</strain>
    </source>
</reference>
<dbReference type="PANTHER" id="PTHR46517:SF1">
    <property type="entry name" value="FRUCTOSE-2,6-BISPHOSPHATASE TIGAR"/>
    <property type="match status" value="1"/>
</dbReference>
<protein>
    <submittedName>
        <fullName evidence="5">Phosphoglycerate mutase-like protein</fullName>
    </submittedName>
</protein>
<dbReference type="EMBL" id="ML143435">
    <property type="protein sequence ID" value="TBU27212.1"/>
    <property type="molecule type" value="Genomic_DNA"/>
</dbReference>
<dbReference type="STRING" id="114155.A0A4Q9Q5L5"/>
<keyword evidence="1" id="KW-0378">Hydrolase</keyword>
<dbReference type="GO" id="GO:0004331">
    <property type="term" value="F:fructose-2,6-bisphosphate 2-phosphatase activity"/>
    <property type="evidence" value="ECO:0007669"/>
    <property type="project" value="TreeGrafter"/>
</dbReference>
<dbReference type="Proteomes" id="UP000292082">
    <property type="component" value="Unassembled WGS sequence"/>
</dbReference>
<dbReference type="AlphaFoldDB" id="A0A4Q9Q5L5"/>
<feature type="binding site" evidence="3">
    <location>
        <position position="65"/>
    </location>
    <ligand>
        <name>substrate</name>
    </ligand>
</feature>
<keyword evidence="6" id="KW-1185">Reference proteome</keyword>